<feature type="non-terminal residue" evidence="1">
    <location>
        <position position="1"/>
    </location>
</feature>
<proteinExistence type="predicted"/>
<name>A0A8J2P624_9HEXA</name>
<evidence type="ECO:0000313" key="2">
    <source>
        <dbReference type="Proteomes" id="UP000708208"/>
    </source>
</evidence>
<gene>
    <name evidence="1" type="ORF">AFUS01_LOCUS14768</name>
</gene>
<organism evidence="1 2">
    <name type="scientific">Allacma fusca</name>
    <dbReference type="NCBI Taxonomy" id="39272"/>
    <lineage>
        <taxon>Eukaryota</taxon>
        <taxon>Metazoa</taxon>
        <taxon>Ecdysozoa</taxon>
        <taxon>Arthropoda</taxon>
        <taxon>Hexapoda</taxon>
        <taxon>Collembola</taxon>
        <taxon>Symphypleona</taxon>
        <taxon>Sminthuridae</taxon>
        <taxon>Allacma</taxon>
    </lineage>
</organism>
<accession>A0A8J2P624</accession>
<sequence length="259" mass="31222">MLKNLDTDELSHVTSMLLALCLEDIQFYRKFQQDGIEQCFERQIMKSLVSDHAQAYDKFSRYNCWYQVSALITHSQQNAKWMTALQVLGDLQKWKNQSKEEIQDRFSVQVFNVWGVDWFIESIKFRDDEQRNNWCEYHLAQYLDKLLRIWRIQGNIETFMKSQVFVNAFMDIGKIRLQDIRFFWKNEVSEYFRLSSAAIHLLDDKKIRDEFTLSLVPLFENALKQLIKDVESTDWNIHEILIEFETESRVKEFKRKVET</sequence>
<protein>
    <submittedName>
        <fullName evidence="1">Uncharacterized protein</fullName>
    </submittedName>
</protein>
<evidence type="ECO:0000313" key="1">
    <source>
        <dbReference type="EMBL" id="CAG7725825.1"/>
    </source>
</evidence>
<reference evidence="1" key="1">
    <citation type="submission" date="2021-06" db="EMBL/GenBank/DDBJ databases">
        <authorList>
            <person name="Hodson N. C."/>
            <person name="Mongue J. A."/>
            <person name="Jaron S. K."/>
        </authorList>
    </citation>
    <scope>NUCLEOTIDE SEQUENCE</scope>
</reference>
<dbReference type="EMBL" id="CAJVCH010127231">
    <property type="protein sequence ID" value="CAG7725825.1"/>
    <property type="molecule type" value="Genomic_DNA"/>
</dbReference>
<keyword evidence="2" id="KW-1185">Reference proteome</keyword>
<dbReference type="Proteomes" id="UP000708208">
    <property type="component" value="Unassembled WGS sequence"/>
</dbReference>
<dbReference type="AlphaFoldDB" id="A0A8J2P624"/>
<comment type="caution">
    <text evidence="1">The sequence shown here is derived from an EMBL/GenBank/DDBJ whole genome shotgun (WGS) entry which is preliminary data.</text>
</comment>